<keyword evidence="1" id="KW-0472">Membrane</keyword>
<reference evidence="2" key="1">
    <citation type="submission" date="2021-03" db="EMBL/GenBank/DDBJ databases">
        <title>The complete genome sequence of Acetobacter sp. TBRC 12339.</title>
        <authorList>
            <person name="Charoenyingcharoen P."/>
            <person name="Yukphan P."/>
        </authorList>
    </citation>
    <scope>NUCLEOTIDE SEQUENCE</scope>
    <source>
        <strain evidence="2">TBRC 12339</strain>
    </source>
</reference>
<sequence length="207" mass="22486">MIPDTDRPAAIKRILQGMLLLASGRREGLACFEGTVDAFGASLAPQLAFLLVGAIQVFLQPDKIMELTKLLLSLCVLFIPAVVSHAYAQRWGRETLWLRYITAATWCNWVVVLVSLAGTILASLLFPVLVSQPGFMAALVFVAAAYEMWLQWFIARTGLGISGLRASLLYASVLGASVVLYGLAALLPPHYVVIKDLLQPMIALKSN</sequence>
<accession>A0A939HLF2</accession>
<keyword evidence="3" id="KW-1185">Reference proteome</keyword>
<dbReference type="Proteomes" id="UP000664073">
    <property type="component" value="Unassembled WGS sequence"/>
</dbReference>
<keyword evidence="1" id="KW-0812">Transmembrane</keyword>
<dbReference type="AlphaFoldDB" id="A0A939HLF2"/>
<name>A0A939HLF2_9PROT</name>
<feature type="transmembrane region" description="Helical" evidence="1">
    <location>
        <begin position="100"/>
        <end position="129"/>
    </location>
</feature>
<feature type="transmembrane region" description="Helical" evidence="1">
    <location>
        <begin position="135"/>
        <end position="155"/>
    </location>
</feature>
<dbReference type="EMBL" id="JAFVMH010000001">
    <property type="protein sequence ID" value="MBO1323688.1"/>
    <property type="molecule type" value="Genomic_DNA"/>
</dbReference>
<feature type="transmembrane region" description="Helical" evidence="1">
    <location>
        <begin position="167"/>
        <end position="187"/>
    </location>
</feature>
<evidence type="ECO:0000313" key="3">
    <source>
        <dbReference type="Proteomes" id="UP000664073"/>
    </source>
</evidence>
<protein>
    <submittedName>
        <fullName evidence="2">Uncharacterized protein</fullName>
    </submittedName>
</protein>
<comment type="caution">
    <text evidence="2">The sequence shown here is derived from an EMBL/GenBank/DDBJ whole genome shotgun (WGS) entry which is preliminary data.</text>
</comment>
<evidence type="ECO:0000313" key="2">
    <source>
        <dbReference type="EMBL" id="MBO1323688.1"/>
    </source>
</evidence>
<evidence type="ECO:0000256" key="1">
    <source>
        <dbReference type="SAM" id="Phobius"/>
    </source>
</evidence>
<feature type="transmembrane region" description="Helical" evidence="1">
    <location>
        <begin position="35"/>
        <end position="58"/>
    </location>
</feature>
<dbReference type="RefSeq" id="WP_207844153.1">
    <property type="nucleotide sequence ID" value="NZ_JAFVMH010000001.1"/>
</dbReference>
<organism evidence="2 3">
    <name type="scientific">Acetobacter garciniae</name>
    <dbReference type="NCBI Taxonomy" id="2817435"/>
    <lineage>
        <taxon>Bacteria</taxon>
        <taxon>Pseudomonadati</taxon>
        <taxon>Pseudomonadota</taxon>
        <taxon>Alphaproteobacteria</taxon>
        <taxon>Acetobacterales</taxon>
        <taxon>Acetobacteraceae</taxon>
        <taxon>Acetobacter</taxon>
    </lineage>
</organism>
<feature type="transmembrane region" description="Helical" evidence="1">
    <location>
        <begin position="70"/>
        <end position="88"/>
    </location>
</feature>
<gene>
    <name evidence="2" type="ORF">J2D77_00770</name>
</gene>
<keyword evidence="1" id="KW-1133">Transmembrane helix</keyword>
<proteinExistence type="predicted"/>